<dbReference type="Proteomes" id="UP001501577">
    <property type="component" value="Unassembled WGS sequence"/>
</dbReference>
<proteinExistence type="predicted"/>
<dbReference type="InterPro" id="IPR023214">
    <property type="entry name" value="HAD_sf"/>
</dbReference>
<evidence type="ECO:0000313" key="1">
    <source>
        <dbReference type="EMBL" id="GAA3020164.1"/>
    </source>
</evidence>
<sequence>MSKDLRAVIFDMDGLIIESEKVYREGWIYGAKAMNIDLLEELVARMAGRSPEENTRELIAYTNSKTTAQRIRNWRERYFYEQLINNKIMLKPYFCN</sequence>
<organism evidence="1 2">
    <name type="scientific">Tetragenococcus solitarius</name>
    <dbReference type="NCBI Taxonomy" id="71453"/>
    <lineage>
        <taxon>Bacteria</taxon>
        <taxon>Bacillati</taxon>
        <taxon>Bacillota</taxon>
        <taxon>Bacilli</taxon>
        <taxon>Lactobacillales</taxon>
        <taxon>Enterococcaceae</taxon>
        <taxon>Tetragenococcus</taxon>
    </lineage>
</organism>
<evidence type="ECO:0000313" key="2">
    <source>
        <dbReference type="Proteomes" id="UP001501577"/>
    </source>
</evidence>
<comment type="caution">
    <text evidence="1">The sequence shown here is derived from an EMBL/GenBank/DDBJ whole genome shotgun (WGS) entry which is preliminary data.</text>
</comment>
<dbReference type="SUPFAM" id="SSF56784">
    <property type="entry name" value="HAD-like"/>
    <property type="match status" value="1"/>
</dbReference>
<dbReference type="InterPro" id="IPR023198">
    <property type="entry name" value="PGP-like_dom2"/>
</dbReference>
<accession>A0ABP6KPC1</accession>
<evidence type="ECO:0008006" key="3">
    <source>
        <dbReference type="Google" id="ProtNLM"/>
    </source>
</evidence>
<dbReference type="RefSeq" id="WP_344672434.1">
    <property type="nucleotide sequence ID" value="NZ_BAAAXQ010000054.1"/>
</dbReference>
<keyword evidence="2" id="KW-1185">Reference proteome</keyword>
<gene>
    <name evidence="1" type="ORF">GCM10019998_15560</name>
</gene>
<dbReference type="Gene3D" id="1.10.150.240">
    <property type="entry name" value="Putative phosphatase, domain 2"/>
    <property type="match status" value="1"/>
</dbReference>
<dbReference type="Gene3D" id="3.40.50.1000">
    <property type="entry name" value="HAD superfamily/HAD-like"/>
    <property type="match status" value="1"/>
</dbReference>
<name>A0ABP6KPC1_9ENTE</name>
<dbReference type="InterPro" id="IPR036412">
    <property type="entry name" value="HAD-like_sf"/>
</dbReference>
<dbReference type="EMBL" id="BAAAXQ010000054">
    <property type="protein sequence ID" value="GAA3020164.1"/>
    <property type="molecule type" value="Genomic_DNA"/>
</dbReference>
<reference evidence="2" key="1">
    <citation type="journal article" date="2019" name="Int. J. Syst. Evol. Microbiol.">
        <title>The Global Catalogue of Microorganisms (GCM) 10K type strain sequencing project: providing services to taxonomists for standard genome sequencing and annotation.</title>
        <authorList>
            <consortium name="The Broad Institute Genomics Platform"/>
            <consortium name="The Broad Institute Genome Sequencing Center for Infectious Disease"/>
            <person name="Wu L."/>
            <person name="Ma J."/>
        </authorList>
    </citation>
    <scope>NUCLEOTIDE SEQUENCE [LARGE SCALE GENOMIC DNA]</scope>
    <source>
        <strain evidence="2">JCM 8736</strain>
    </source>
</reference>
<protein>
    <recommendedName>
        <fullName evidence="3">HAD family phosphatase</fullName>
    </recommendedName>
</protein>